<evidence type="ECO:0000259" key="10">
    <source>
        <dbReference type="PROSITE" id="PS50113"/>
    </source>
</evidence>
<feature type="domain" description="PAS" evidence="9">
    <location>
        <begin position="28"/>
        <end position="73"/>
    </location>
</feature>
<feature type="domain" description="PAS" evidence="9">
    <location>
        <begin position="156"/>
        <end position="227"/>
    </location>
</feature>
<name>A0A1H2BPK4_9ACTN</name>
<dbReference type="SUPFAM" id="SSF55874">
    <property type="entry name" value="ATPase domain of HSP90 chaperone/DNA topoisomerase II/histidine kinase"/>
    <property type="match status" value="1"/>
</dbReference>
<dbReference type="EC" id="2.7.13.3" evidence="3"/>
<dbReference type="SMART" id="SM00086">
    <property type="entry name" value="PAC"/>
    <property type="match status" value="1"/>
</dbReference>
<dbReference type="EMBL" id="LT629758">
    <property type="protein sequence ID" value="SDT60235.1"/>
    <property type="molecule type" value="Genomic_DNA"/>
</dbReference>
<accession>A0A1H2BPK4</accession>
<dbReference type="InterPro" id="IPR013656">
    <property type="entry name" value="PAS_4"/>
</dbReference>
<dbReference type="InterPro" id="IPR003661">
    <property type="entry name" value="HisK_dim/P_dom"/>
</dbReference>
<comment type="subcellular location">
    <subcellularLocation>
        <location evidence="2">Cell membrane</location>
    </subcellularLocation>
</comment>
<evidence type="ECO:0000313" key="11">
    <source>
        <dbReference type="EMBL" id="SDT60235.1"/>
    </source>
</evidence>
<dbReference type="GO" id="GO:0009927">
    <property type="term" value="F:histidine phosphotransfer kinase activity"/>
    <property type="evidence" value="ECO:0007669"/>
    <property type="project" value="TreeGrafter"/>
</dbReference>
<dbReference type="Pfam" id="PF08447">
    <property type="entry name" value="PAS_3"/>
    <property type="match status" value="1"/>
</dbReference>
<proteinExistence type="predicted"/>
<dbReference type="InterPro" id="IPR001610">
    <property type="entry name" value="PAC"/>
</dbReference>
<dbReference type="InterPro" id="IPR000014">
    <property type="entry name" value="PAS"/>
</dbReference>
<keyword evidence="5" id="KW-0808">Transferase</keyword>
<dbReference type="SUPFAM" id="SSF55785">
    <property type="entry name" value="PYP-like sensor domain (PAS domain)"/>
    <property type="match status" value="2"/>
</dbReference>
<reference evidence="11 12" key="1">
    <citation type="submission" date="2016-10" db="EMBL/GenBank/DDBJ databases">
        <authorList>
            <person name="de Groot N.N."/>
        </authorList>
    </citation>
    <scope>NUCLEOTIDE SEQUENCE [LARGE SCALE GENOMIC DNA]</scope>
    <source>
        <strain evidence="11 12">DSM 43941</strain>
    </source>
</reference>
<dbReference type="InterPro" id="IPR036097">
    <property type="entry name" value="HisK_dim/P_sf"/>
</dbReference>
<dbReference type="SMART" id="SM00387">
    <property type="entry name" value="HATPase_c"/>
    <property type="match status" value="1"/>
</dbReference>
<dbReference type="Gene3D" id="1.10.287.130">
    <property type="match status" value="1"/>
</dbReference>
<dbReference type="AlphaFoldDB" id="A0A1H2BPK4"/>
<evidence type="ECO:0000256" key="1">
    <source>
        <dbReference type="ARBA" id="ARBA00000085"/>
    </source>
</evidence>
<dbReference type="InterPro" id="IPR003594">
    <property type="entry name" value="HATPase_dom"/>
</dbReference>
<dbReference type="SUPFAM" id="SSF47384">
    <property type="entry name" value="Homodimeric domain of signal transducing histidine kinase"/>
    <property type="match status" value="1"/>
</dbReference>
<dbReference type="Pfam" id="PF08448">
    <property type="entry name" value="PAS_4"/>
    <property type="match status" value="1"/>
</dbReference>
<evidence type="ECO:0000256" key="3">
    <source>
        <dbReference type="ARBA" id="ARBA00012438"/>
    </source>
</evidence>
<dbReference type="SMART" id="SM00091">
    <property type="entry name" value="PAS"/>
    <property type="match status" value="2"/>
</dbReference>
<keyword evidence="6" id="KW-0418">Kinase</keyword>
<sequence>MRLDEISVIGVRTGGRPARPTRVEALEASETQAALLRLIPAAVVVRRLDGTVLWWNEGAHDLYGWSADAALGRRTHRLLSTAFEEGSILTQQADLEADGTWEGRLRHLTASGRTVTVLSRQVVYRPVHGSDDDIEVLEVNTDVTAVRAAEVSLALNEQRFRAQFTQSAVGQAIRGLDGSLLAVNKAFARIVGRHPEELVGRLVEHDLMHPVDAPRVHQQIAGLFAGDAGYYTHEARIRHADGHWVDVEATVSLVRDADDRPEHLIVVAVDISQRRLAEQARDQASAALAERNTELEEANRLKLDIIGMLGHEISNPLAAILGHADELAEDLEPGSPAALAAAVIARQARRLDEIVGEVLAMVSIDAGNFRAARRPVPLRAALTKALESFSDRVVPVLGPDVAILFNPGHLQQAVVNLLSNAAKYAGGATAISVVPAGDRVLIRVEDHGPGVPGEFRSRLFDRLSRADRDAGSVRGTGLGLYIVRSLARANHGEVRHEPHPTGGSVFILECETASEG</sequence>
<dbReference type="CDD" id="cd00130">
    <property type="entry name" value="PAS"/>
    <property type="match status" value="2"/>
</dbReference>
<dbReference type="InterPro" id="IPR005467">
    <property type="entry name" value="His_kinase_dom"/>
</dbReference>
<evidence type="ECO:0000313" key="12">
    <source>
        <dbReference type="Proteomes" id="UP000198688"/>
    </source>
</evidence>
<dbReference type="InterPro" id="IPR035965">
    <property type="entry name" value="PAS-like_dom_sf"/>
</dbReference>
<dbReference type="GO" id="GO:0005886">
    <property type="term" value="C:plasma membrane"/>
    <property type="evidence" value="ECO:0007669"/>
    <property type="project" value="UniProtKB-SubCell"/>
</dbReference>
<gene>
    <name evidence="11" type="ORF">SAMN04489716_4794</name>
</gene>
<dbReference type="InterPro" id="IPR036890">
    <property type="entry name" value="HATPase_C_sf"/>
</dbReference>
<dbReference type="PROSITE" id="PS50113">
    <property type="entry name" value="PAC"/>
    <property type="match status" value="1"/>
</dbReference>
<protein>
    <recommendedName>
        <fullName evidence="3">histidine kinase</fullName>
        <ecNumber evidence="3">2.7.13.3</ecNumber>
    </recommendedName>
</protein>
<comment type="catalytic activity">
    <reaction evidence="1">
        <text>ATP + protein L-histidine = ADP + protein N-phospho-L-histidine.</text>
        <dbReference type="EC" id="2.7.13.3"/>
    </reaction>
</comment>
<keyword evidence="7" id="KW-0902">Two-component regulatory system</keyword>
<dbReference type="InterPro" id="IPR000700">
    <property type="entry name" value="PAS-assoc_C"/>
</dbReference>
<evidence type="ECO:0000256" key="4">
    <source>
        <dbReference type="ARBA" id="ARBA00022553"/>
    </source>
</evidence>
<organism evidence="11 12">
    <name type="scientific">Actinoplanes derwentensis</name>
    <dbReference type="NCBI Taxonomy" id="113562"/>
    <lineage>
        <taxon>Bacteria</taxon>
        <taxon>Bacillati</taxon>
        <taxon>Actinomycetota</taxon>
        <taxon>Actinomycetes</taxon>
        <taxon>Micromonosporales</taxon>
        <taxon>Micromonosporaceae</taxon>
        <taxon>Actinoplanes</taxon>
    </lineage>
</organism>
<dbReference type="Gene3D" id="3.30.565.10">
    <property type="entry name" value="Histidine kinase-like ATPase, C-terminal domain"/>
    <property type="match status" value="1"/>
</dbReference>
<dbReference type="PRINTS" id="PR00344">
    <property type="entry name" value="BCTRLSENSOR"/>
</dbReference>
<dbReference type="Proteomes" id="UP000198688">
    <property type="component" value="Chromosome I"/>
</dbReference>
<dbReference type="Pfam" id="PF00512">
    <property type="entry name" value="HisKA"/>
    <property type="match status" value="1"/>
</dbReference>
<evidence type="ECO:0000256" key="2">
    <source>
        <dbReference type="ARBA" id="ARBA00004236"/>
    </source>
</evidence>
<evidence type="ECO:0000259" key="8">
    <source>
        <dbReference type="PROSITE" id="PS50109"/>
    </source>
</evidence>
<dbReference type="InterPro" id="IPR004358">
    <property type="entry name" value="Sig_transdc_His_kin-like_C"/>
</dbReference>
<dbReference type="PANTHER" id="PTHR43047">
    <property type="entry name" value="TWO-COMPONENT HISTIDINE PROTEIN KINASE"/>
    <property type="match status" value="1"/>
</dbReference>
<dbReference type="GO" id="GO:0000155">
    <property type="term" value="F:phosphorelay sensor kinase activity"/>
    <property type="evidence" value="ECO:0007669"/>
    <property type="project" value="InterPro"/>
</dbReference>
<dbReference type="RefSeq" id="WP_172890610.1">
    <property type="nucleotide sequence ID" value="NZ_BOMJ01000038.1"/>
</dbReference>
<evidence type="ECO:0000256" key="5">
    <source>
        <dbReference type="ARBA" id="ARBA00022679"/>
    </source>
</evidence>
<dbReference type="Pfam" id="PF02518">
    <property type="entry name" value="HATPase_c"/>
    <property type="match status" value="1"/>
</dbReference>
<dbReference type="PANTHER" id="PTHR43047:SF72">
    <property type="entry name" value="OSMOSENSING HISTIDINE PROTEIN KINASE SLN1"/>
    <property type="match status" value="1"/>
</dbReference>
<dbReference type="Gene3D" id="3.30.450.20">
    <property type="entry name" value="PAS domain"/>
    <property type="match status" value="2"/>
</dbReference>
<feature type="domain" description="Histidine kinase" evidence="8">
    <location>
        <begin position="308"/>
        <end position="514"/>
    </location>
</feature>
<dbReference type="NCBIfam" id="TIGR00229">
    <property type="entry name" value="sensory_box"/>
    <property type="match status" value="2"/>
</dbReference>
<dbReference type="CDD" id="cd00082">
    <property type="entry name" value="HisKA"/>
    <property type="match status" value="1"/>
</dbReference>
<dbReference type="STRING" id="113562.SAMN04489716_4794"/>
<evidence type="ECO:0000256" key="7">
    <source>
        <dbReference type="ARBA" id="ARBA00023012"/>
    </source>
</evidence>
<dbReference type="PROSITE" id="PS50109">
    <property type="entry name" value="HIS_KIN"/>
    <property type="match status" value="1"/>
</dbReference>
<evidence type="ECO:0000259" key="9">
    <source>
        <dbReference type="PROSITE" id="PS50112"/>
    </source>
</evidence>
<evidence type="ECO:0000256" key="6">
    <source>
        <dbReference type="ARBA" id="ARBA00022777"/>
    </source>
</evidence>
<dbReference type="InterPro" id="IPR013655">
    <property type="entry name" value="PAS_fold_3"/>
</dbReference>
<keyword evidence="12" id="KW-1185">Reference proteome</keyword>
<keyword evidence="4" id="KW-0597">Phosphoprotein</keyword>
<feature type="domain" description="PAC" evidence="10">
    <location>
        <begin position="231"/>
        <end position="283"/>
    </location>
</feature>
<dbReference type="SMART" id="SM00388">
    <property type="entry name" value="HisKA"/>
    <property type="match status" value="1"/>
</dbReference>
<dbReference type="PROSITE" id="PS50112">
    <property type="entry name" value="PAS"/>
    <property type="match status" value="2"/>
</dbReference>